<gene>
    <name evidence="4" type="ordered locus">Olsu_1389</name>
</gene>
<dbReference type="EMBL" id="CP002106">
    <property type="protein sequence ID" value="ADK68492.1"/>
    <property type="molecule type" value="Genomic_DNA"/>
</dbReference>
<sequence length="250" mass="26653">MGEARSVVAGRYRQASEVGPERNRLEELGCGLLLRYVLGVRHDSDLAFGEFGKPRLARARLARTRLARSWRAAGEGTATRAEAGRGDAAGTASSAESDAAGGVGSRLDDDAAGGIGLEFNLSNDVGLAVLAVSARPIGVDIENVPATYTSPVELVARKYYSEEQRARIGDGSAYDQRVAWAQAWTRMEAILKARGTGFSLDPRKHPEALDGWELWSCERDGCVITVAVDVPFEVELHEIGADAALDALGP</sequence>
<dbReference type="GO" id="GO:0000287">
    <property type="term" value="F:magnesium ion binding"/>
    <property type="evidence" value="ECO:0007669"/>
    <property type="project" value="InterPro"/>
</dbReference>
<organism evidence="4 5">
    <name type="scientific">Olsenella uli (strain ATCC 49627 / DSM 7084 / CCUG 31166 / CIP 109912 / JCM 12494 / LMG 11480 / NCIMB 702895 / VPI D76D-27C)</name>
    <name type="common">Lactobacillus uli</name>
    <dbReference type="NCBI Taxonomy" id="633147"/>
    <lineage>
        <taxon>Bacteria</taxon>
        <taxon>Bacillati</taxon>
        <taxon>Actinomycetota</taxon>
        <taxon>Coriobacteriia</taxon>
        <taxon>Coriobacteriales</taxon>
        <taxon>Atopobiaceae</taxon>
        <taxon>Olsenella</taxon>
    </lineage>
</organism>
<feature type="domain" description="4'-phosphopantetheinyl transferase" evidence="3">
    <location>
        <begin position="136"/>
        <end position="203"/>
    </location>
</feature>
<dbReference type="GO" id="GO:0008897">
    <property type="term" value="F:holo-[acyl-carrier-protein] synthase activity"/>
    <property type="evidence" value="ECO:0007669"/>
    <property type="project" value="InterPro"/>
</dbReference>
<proteinExistence type="predicted"/>
<evidence type="ECO:0000256" key="1">
    <source>
        <dbReference type="ARBA" id="ARBA00022679"/>
    </source>
</evidence>
<feature type="compositionally biased region" description="Low complexity" evidence="2">
    <location>
        <begin position="77"/>
        <end position="92"/>
    </location>
</feature>
<keyword evidence="1" id="KW-0808">Transferase</keyword>
<dbReference type="OrthoDB" id="9808281at2"/>
<dbReference type="Gene3D" id="3.90.470.20">
    <property type="entry name" value="4'-phosphopantetheinyl transferase domain"/>
    <property type="match status" value="2"/>
</dbReference>
<keyword evidence="5" id="KW-1185">Reference proteome</keyword>
<evidence type="ECO:0000256" key="2">
    <source>
        <dbReference type="SAM" id="MobiDB-lite"/>
    </source>
</evidence>
<accession>E1QWI9</accession>
<reference evidence="4 5" key="1">
    <citation type="journal article" date="2010" name="Stand. Genomic Sci.">
        <title>Complete genome sequence of Olsenella uli type strain (VPI D76D-27C).</title>
        <authorList>
            <person name="Goker M."/>
            <person name="Held B."/>
            <person name="Lucas S."/>
            <person name="Nolan M."/>
            <person name="Yasawong M."/>
            <person name="Glavina Del Rio T."/>
            <person name="Tice H."/>
            <person name="Cheng J.F."/>
            <person name="Bruce D."/>
            <person name="Detter J.C."/>
            <person name="Tapia R."/>
            <person name="Han C."/>
            <person name="Goodwin L."/>
            <person name="Pitluck S."/>
            <person name="Liolios K."/>
            <person name="Ivanova N."/>
            <person name="Mavromatis K."/>
            <person name="Mikhailova N."/>
            <person name="Pati A."/>
            <person name="Chen A."/>
            <person name="Palaniappan K."/>
            <person name="Land M."/>
            <person name="Hauser L."/>
            <person name="Chang Y.J."/>
            <person name="Jeffries C.D."/>
            <person name="Rohde M."/>
            <person name="Sikorski J."/>
            <person name="Pukall R."/>
            <person name="Woyke T."/>
            <person name="Bristow J."/>
            <person name="Eisen J.A."/>
            <person name="Markowitz V."/>
            <person name="Hugenholtz P."/>
            <person name="Kyrpides N.C."/>
            <person name="Klenk H.P."/>
            <person name="Lapidus A."/>
        </authorList>
    </citation>
    <scope>NUCLEOTIDE SEQUENCE [LARGE SCALE GENOMIC DNA]</scope>
    <source>
        <strain evidence="5">ATCC 49627 / DSM 7084 / CIP 109912 / JCM 12494 / NCIMB 702895 / VPI D76D-27C</strain>
    </source>
</reference>
<evidence type="ECO:0000259" key="3">
    <source>
        <dbReference type="Pfam" id="PF01648"/>
    </source>
</evidence>
<dbReference type="RefSeq" id="WP_013252244.1">
    <property type="nucleotide sequence ID" value="NC_014363.1"/>
</dbReference>
<dbReference type="GeneID" id="78513201"/>
<dbReference type="SUPFAM" id="SSF56214">
    <property type="entry name" value="4'-phosphopantetheinyl transferase"/>
    <property type="match status" value="1"/>
</dbReference>
<dbReference type="KEGG" id="ols:Olsu_1389"/>
<dbReference type="InterPro" id="IPR008278">
    <property type="entry name" value="4-PPantetheinyl_Trfase_dom"/>
</dbReference>
<dbReference type="STRING" id="633147.Olsu_1389"/>
<dbReference type="InterPro" id="IPR037143">
    <property type="entry name" value="4-PPantetheinyl_Trfase_dom_sf"/>
</dbReference>
<feature type="region of interest" description="Disordered" evidence="2">
    <location>
        <begin position="77"/>
        <end position="103"/>
    </location>
</feature>
<dbReference type="HOGENOM" id="CLU_1110530_0_0_11"/>
<dbReference type="AlphaFoldDB" id="E1QWI9"/>
<evidence type="ECO:0000313" key="4">
    <source>
        <dbReference type="EMBL" id="ADK68492.1"/>
    </source>
</evidence>
<dbReference type="eggNOG" id="COG2091">
    <property type="taxonomic scope" value="Bacteria"/>
</dbReference>
<name>E1QWI9_OLSUV</name>
<protein>
    <recommendedName>
        <fullName evidence="3">4'-phosphopantetheinyl transferase domain-containing protein</fullName>
    </recommendedName>
</protein>
<dbReference type="Proteomes" id="UP000000333">
    <property type="component" value="Chromosome"/>
</dbReference>
<evidence type="ECO:0000313" key="5">
    <source>
        <dbReference type="Proteomes" id="UP000000333"/>
    </source>
</evidence>
<dbReference type="Pfam" id="PF01648">
    <property type="entry name" value="ACPS"/>
    <property type="match status" value="1"/>
</dbReference>